<reference evidence="2 3" key="1">
    <citation type="journal article" date="2015" name="Int. J. Syst. Evol. Microbiol.">
        <title>Tumebacillus algifaecis sp. nov., isolated from decomposing algal scum.</title>
        <authorList>
            <person name="Wu Y.F."/>
            <person name="Zhang B."/>
            <person name="Xing P."/>
            <person name="Wu Q.L."/>
            <person name="Liu S.J."/>
        </authorList>
    </citation>
    <scope>NUCLEOTIDE SEQUENCE [LARGE SCALE GENOMIC DNA]</scope>
    <source>
        <strain evidence="2 3">THMBR28</strain>
    </source>
</reference>
<evidence type="ECO:0000313" key="3">
    <source>
        <dbReference type="Proteomes" id="UP000214688"/>
    </source>
</evidence>
<proteinExistence type="predicted"/>
<sequence length="454" mass="51221">MIEKLKTLLLAVLVVTSLLLSLGIWSITPQYESIDGPQFASNVTISDPSFERTMNNVLGPRNILLHRGENKHNLLFPGQSGYQAALAILSNSTFFDIKIETKFKDEGWKKLVNEGQGIQYEFDAVVPITLLNDADILHFTSRLEPFMNFKTFYLLPDGTNEYRAIFVENADTIYSATVVLPPEAFGRLFEEQKEAPLYALHGTSLLHHFYLPVERPVVHSYSIDVNRVIETDRLVDSFFLDKSMTRRVVERDGSEIFTDGNRMVRVDTKHQTIEYRNLNIEEKRVNQLDEDTSLEKALDFANAHGGFLGSVSIHQVRTIRPTEMVWGQLEFRSNVSGLPVIGDFSSVAVQVAHNSVTAMRRSAYMSGAKPERGRELQLLSSADLLELIESNALLKLNRVSDVYLAYMMGELHGQSAELRPVWVVEQSGDYREAVFDAVTGEQLRSEGGKLRGLE</sequence>
<dbReference type="KEGG" id="tab:CIG75_00545"/>
<dbReference type="AlphaFoldDB" id="A0A223CWB0"/>
<evidence type="ECO:0000313" key="2">
    <source>
        <dbReference type="EMBL" id="ASS73612.1"/>
    </source>
</evidence>
<dbReference type="EMBL" id="CP022657">
    <property type="protein sequence ID" value="ASS73612.1"/>
    <property type="molecule type" value="Genomic_DNA"/>
</dbReference>
<evidence type="ECO:0000259" key="1">
    <source>
        <dbReference type="Pfam" id="PF07435"/>
    </source>
</evidence>
<dbReference type="Gene3D" id="3.30.310.160">
    <property type="entry name" value="YycH protein, domain 2"/>
    <property type="match status" value="1"/>
</dbReference>
<keyword evidence="3" id="KW-1185">Reference proteome</keyword>
<dbReference type="OrthoDB" id="2382185at2"/>
<dbReference type="Proteomes" id="UP000214688">
    <property type="component" value="Chromosome"/>
</dbReference>
<dbReference type="CDD" id="cd15787">
    <property type="entry name" value="YycH_N"/>
    <property type="match status" value="1"/>
</dbReference>
<dbReference type="InterPro" id="IPR009996">
    <property type="entry name" value="YycH"/>
</dbReference>
<feature type="domain" description="Regulatory protein YycH" evidence="1">
    <location>
        <begin position="3"/>
        <end position="430"/>
    </location>
</feature>
<dbReference type="InterPro" id="IPR042274">
    <property type="entry name" value="YycH/YycI_2"/>
</dbReference>
<dbReference type="Gene3D" id="3.10.450.310">
    <property type="match status" value="1"/>
</dbReference>
<name>A0A223CWB0_9BACL</name>
<accession>A0A223CWB0</accession>
<organism evidence="2 3">
    <name type="scientific">Tumebacillus algifaecis</name>
    <dbReference type="NCBI Taxonomy" id="1214604"/>
    <lineage>
        <taxon>Bacteria</taxon>
        <taxon>Bacillati</taxon>
        <taxon>Bacillota</taxon>
        <taxon>Bacilli</taxon>
        <taxon>Bacillales</taxon>
        <taxon>Alicyclobacillaceae</taxon>
        <taxon>Tumebacillus</taxon>
    </lineage>
</organism>
<protein>
    <recommendedName>
        <fullName evidence="1">Regulatory protein YycH domain-containing protein</fullName>
    </recommendedName>
</protein>
<dbReference type="Pfam" id="PF07435">
    <property type="entry name" value="YycH"/>
    <property type="match status" value="1"/>
</dbReference>
<gene>
    <name evidence="2" type="ORF">CIG75_00545</name>
</gene>
<dbReference type="RefSeq" id="WP_094234872.1">
    <property type="nucleotide sequence ID" value="NZ_CP022657.1"/>
</dbReference>